<sequence length="408" mass="45479">MKILKKTVGVVSILNIRQCRSSDSSTPIQRSCTLGCVVQTFLLLLLLASSHLRADEPSILHILSSENSLYGETELVRLVDGKIESRTNLGQEVVYGVSATRLAIMGTHDGTLQLKIHDMKTGKEGQQCSVKNSTEVGFFTYLIGAAGSLILFDGFDDVYFIATKNIVREETIGNRVFKQRATVTVNAVLDIHSGEVIVPELPDTEAVGAGWQLIEGKLGVRLYDGSFAVYSPDQQVFTETLDLPETTEQWSGYYPNLGMYSLDSVTKLPRLFTDENLHLRAELILIHPEGFATDQEIDYSHFTYQLCPQQDGSSLVFWATMATEDRTGSEILLFEPITSKVVYRKTIPFNATHITPVVDASAWFLIHLKQKRALYYNRLTDTKQEIDFSWSKLTVPIPYTGDGGDSDD</sequence>
<dbReference type="Proteomes" id="UP000317178">
    <property type="component" value="Chromosome"/>
</dbReference>
<name>A0A518CU60_9PLAN</name>
<dbReference type="AlphaFoldDB" id="A0A518CU60"/>
<dbReference type="EMBL" id="CP036281">
    <property type="protein sequence ID" value="QDU82755.1"/>
    <property type="molecule type" value="Genomic_DNA"/>
</dbReference>
<accession>A0A518CU60</accession>
<dbReference type="KEGG" id="plon:Pla110_45170"/>
<keyword evidence="2" id="KW-1185">Reference proteome</keyword>
<protein>
    <submittedName>
        <fullName evidence="1">Uncharacterized protein</fullName>
    </submittedName>
</protein>
<evidence type="ECO:0000313" key="1">
    <source>
        <dbReference type="EMBL" id="QDU82755.1"/>
    </source>
</evidence>
<dbReference type="RefSeq" id="WP_144999212.1">
    <property type="nucleotide sequence ID" value="NZ_CP036281.1"/>
</dbReference>
<proteinExistence type="predicted"/>
<organism evidence="1 2">
    <name type="scientific">Polystyrenella longa</name>
    <dbReference type="NCBI Taxonomy" id="2528007"/>
    <lineage>
        <taxon>Bacteria</taxon>
        <taxon>Pseudomonadati</taxon>
        <taxon>Planctomycetota</taxon>
        <taxon>Planctomycetia</taxon>
        <taxon>Planctomycetales</taxon>
        <taxon>Planctomycetaceae</taxon>
        <taxon>Polystyrenella</taxon>
    </lineage>
</organism>
<evidence type="ECO:0000313" key="2">
    <source>
        <dbReference type="Proteomes" id="UP000317178"/>
    </source>
</evidence>
<gene>
    <name evidence="1" type="ORF">Pla110_45170</name>
</gene>
<reference evidence="1 2" key="1">
    <citation type="submission" date="2019-02" db="EMBL/GenBank/DDBJ databases">
        <title>Deep-cultivation of Planctomycetes and their phenomic and genomic characterization uncovers novel biology.</title>
        <authorList>
            <person name="Wiegand S."/>
            <person name="Jogler M."/>
            <person name="Boedeker C."/>
            <person name="Pinto D."/>
            <person name="Vollmers J."/>
            <person name="Rivas-Marin E."/>
            <person name="Kohn T."/>
            <person name="Peeters S.H."/>
            <person name="Heuer A."/>
            <person name="Rast P."/>
            <person name="Oberbeckmann S."/>
            <person name="Bunk B."/>
            <person name="Jeske O."/>
            <person name="Meyerdierks A."/>
            <person name="Storesund J.E."/>
            <person name="Kallscheuer N."/>
            <person name="Luecker S."/>
            <person name="Lage O.M."/>
            <person name="Pohl T."/>
            <person name="Merkel B.J."/>
            <person name="Hornburger P."/>
            <person name="Mueller R.-W."/>
            <person name="Bruemmer F."/>
            <person name="Labrenz M."/>
            <person name="Spormann A.M."/>
            <person name="Op den Camp H."/>
            <person name="Overmann J."/>
            <person name="Amann R."/>
            <person name="Jetten M.S.M."/>
            <person name="Mascher T."/>
            <person name="Medema M.H."/>
            <person name="Devos D.P."/>
            <person name="Kaster A.-K."/>
            <person name="Ovreas L."/>
            <person name="Rohde M."/>
            <person name="Galperin M.Y."/>
            <person name="Jogler C."/>
        </authorList>
    </citation>
    <scope>NUCLEOTIDE SEQUENCE [LARGE SCALE GENOMIC DNA]</scope>
    <source>
        <strain evidence="1 2">Pla110</strain>
    </source>
</reference>